<keyword evidence="6" id="KW-0067">ATP-binding</keyword>
<accession>A0A9Q0HT19</accession>
<keyword evidence="2" id="KW-0723">Serine/threonine-protein kinase</keyword>
<evidence type="ECO:0000256" key="1">
    <source>
        <dbReference type="ARBA" id="ARBA00012513"/>
    </source>
</evidence>
<dbReference type="Gene3D" id="1.10.510.10">
    <property type="entry name" value="Transferase(Phosphotransferase) domain 1"/>
    <property type="match status" value="1"/>
</dbReference>
<evidence type="ECO:0000259" key="9">
    <source>
        <dbReference type="PROSITE" id="PS50011"/>
    </source>
</evidence>
<evidence type="ECO:0000313" key="10">
    <source>
        <dbReference type="EMBL" id="KAJ1697376.1"/>
    </source>
</evidence>
<dbReference type="FunFam" id="3.30.200.20:FF:000075">
    <property type="entry name" value="Probable serine/threonine-protein kinase WNK1"/>
    <property type="match status" value="1"/>
</dbReference>
<dbReference type="Gene3D" id="3.30.200.20">
    <property type="entry name" value="Phosphorylase Kinase, domain 1"/>
    <property type="match status" value="1"/>
</dbReference>
<gene>
    <name evidence="10" type="ORF">LUZ63_005888</name>
</gene>
<dbReference type="EMBL" id="JAMQYH010000002">
    <property type="protein sequence ID" value="KAJ1697376.1"/>
    <property type="molecule type" value="Genomic_DNA"/>
</dbReference>
<dbReference type="FunFam" id="1.10.510.10:FF:000046">
    <property type="entry name" value="probable serine/threonine-protein kinase WNK9"/>
    <property type="match status" value="1"/>
</dbReference>
<dbReference type="SMART" id="SM00220">
    <property type="entry name" value="S_TKc"/>
    <property type="match status" value="1"/>
</dbReference>
<comment type="catalytic activity">
    <reaction evidence="8">
        <text>L-seryl-[protein] + ATP = O-phospho-L-seryl-[protein] + ADP + H(+)</text>
        <dbReference type="Rhea" id="RHEA:17989"/>
        <dbReference type="Rhea" id="RHEA-COMP:9863"/>
        <dbReference type="Rhea" id="RHEA-COMP:11604"/>
        <dbReference type="ChEBI" id="CHEBI:15378"/>
        <dbReference type="ChEBI" id="CHEBI:29999"/>
        <dbReference type="ChEBI" id="CHEBI:30616"/>
        <dbReference type="ChEBI" id="CHEBI:83421"/>
        <dbReference type="ChEBI" id="CHEBI:456216"/>
        <dbReference type="EC" id="2.7.11.1"/>
    </reaction>
</comment>
<evidence type="ECO:0000256" key="5">
    <source>
        <dbReference type="ARBA" id="ARBA00022777"/>
    </source>
</evidence>
<evidence type="ECO:0000313" key="11">
    <source>
        <dbReference type="Proteomes" id="UP001151287"/>
    </source>
</evidence>
<sequence length="311" mass="35093">MSTQDVDDKDGEAFVELDPTGRYGRYKDLLGAGAMKKVYRAFDLEDGIEVAWNRVKLRNFATAPEKLKRLYCEVDILNSLHHPHVLSLRTKWVSSDGATYNFITEICPSGDLRGYRRKHKNVSLKAIKMWAHQILLGLKYLHTHEPCVIHRDLKCSNIFIKGNTGQIMIGDLGLAAIVDRSHVAHSCLGTPEYMAPELFEQDYNELVDIYSFGLCVLELLTVETPYRECTGVAQVYKRVITGVRPEALGRVQEPDVKRFIERCLGQPRDRPSAAELLSDPFFQELNGCSCLVMQPVGPAREDQRQPVDAAA</sequence>
<evidence type="ECO:0000256" key="4">
    <source>
        <dbReference type="ARBA" id="ARBA00022741"/>
    </source>
</evidence>
<evidence type="ECO:0000256" key="6">
    <source>
        <dbReference type="ARBA" id="ARBA00022840"/>
    </source>
</evidence>
<dbReference type="InterPro" id="IPR008271">
    <property type="entry name" value="Ser/Thr_kinase_AS"/>
</dbReference>
<dbReference type="GO" id="GO:0005524">
    <property type="term" value="F:ATP binding"/>
    <property type="evidence" value="ECO:0007669"/>
    <property type="project" value="UniProtKB-KW"/>
</dbReference>
<proteinExistence type="predicted"/>
<comment type="catalytic activity">
    <reaction evidence="7">
        <text>L-threonyl-[protein] + ATP = O-phospho-L-threonyl-[protein] + ADP + H(+)</text>
        <dbReference type="Rhea" id="RHEA:46608"/>
        <dbReference type="Rhea" id="RHEA-COMP:11060"/>
        <dbReference type="Rhea" id="RHEA-COMP:11605"/>
        <dbReference type="ChEBI" id="CHEBI:15378"/>
        <dbReference type="ChEBI" id="CHEBI:30013"/>
        <dbReference type="ChEBI" id="CHEBI:30616"/>
        <dbReference type="ChEBI" id="CHEBI:61977"/>
        <dbReference type="ChEBI" id="CHEBI:456216"/>
        <dbReference type="EC" id="2.7.11.1"/>
    </reaction>
</comment>
<dbReference type="Proteomes" id="UP001151287">
    <property type="component" value="Unassembled WGS sequence"/>
</dbReference>
<dbReference type="PANTHER" id="PTHR13902">
    <property type="entry name" value="SERINE/THREONINE-PROTEIN KINASE WNK WITH NO LYSINE -RELATED"/>
    <property type="match status" value="1"/>
</dbReference>
<name>A0A9Q0HT19_9POAL</name>
<dbReference type="GO" id="GO:0004674">
    <property type="term" value="F:protein serine/threonine kinase activity"/>
    <property type="evidence" value="ECO:0007669"/>
    <property type="project" value="UniProtKB-KW"/>
</dbReference>
<dbReference type="InterPro" id="IPR050588">
    <property type="entry name" value="WNK_Ser-Thr_kinase"/>
</dbReference>
<dbReference type="PROSITE" id="PS50011">
    <property type="entry name" value="PROTEIN_KINASE_DOM"/>
    <property type="match status" value="1"/>
</dbReference>
<protein>
    <recommendedName>
        <fullName evidence="1">non-specific serine/threonine protein kinase</fullName>
        <ecNumber evidence="1">2.7.11.1</ecNumber>
    </recommendedName>
</protein>
<dbReference type="InterPro" id="IPR011009">
    <property type="entry name" value="Kinase-like_dom_sf"/>
</dbReference>
<evidence type="ECO:0000256" key="3">
    <source>
        <dbReference type="ARBA" id="ARBA00022679"/>
    </source>
</evidence>
<evidence type="ECO:0000256" key="7">
    <source>
        <dbReference type="ARBA" id="ARBA00047899"/>
    </source>
</evidence>
<dbReference type="Pfam" id="PF00069">
    <property type="entry name" value="Pkinase"/>
    <property type="match status" value="1"/>
</dbReference>
<dbReference type="EC" id="2.7.11.1" evidence="1"/>
<dbReference type="SUPFAM" id="SSF56112">
    <property type="entry name" value="Protein kinase-like (PK-like)"/>
    <property type="match status" value="1"/>
</dbReference>
<organism evidence="10 11">
    <name type="scientific">Rhynchospora breviuscula</name>
    <dbReference type="NCBI Taxonomy" id="2022672"/>
    <lineage>
        <taxon>Eukaryota</taxon>
        <taxon>Viridiplantae</taxon>
        <taxon>Streptophyta</taxon>
        <taxon>Embryophyta</taxon>
        <taxon>Tracheophyta</taxon>
        <taxon>Spermatophyta</taxon>
        <taxon>Magnoliopsida</taxon>
        <taxon>Liliopsida</taxon>
        <taxon>Poales</taxon>
        <taxon>Cyperaceae</taxon>
        <taxon>Cyperoideae</taxon>
        <taxon>Rhynchosporeae</taxon>
        <taxon>Rhynchospora</taxon>
    </lineage>
</organism>
<evidence type="ECO:0000256" key="8">
    <source>
        <dbReference type="ARBA" id="ARBA00048679"/>
    </source>
</evidence>
<keyword evidence="11" id="KW-1185">Reference proteome</keyword>
<keyword evidence="3" id="KW-0808">Transferase</keyword>
<dbReference type="PROSITE" id="PS00108">
    <property type="entry name" value="PROTEIN_KINASE_ST"/>
    <property type="match status" value="1"/>
</dbReference>
<keyword evidence="4" id="KW-0547">Nucleotide-binding</keyword>
<dbReference type="InterPro" id="IPR000719">
    <property type="entry name" value="Prot_kinase_dom"/>
</dbReference>
<keyword evidence="5" id="KW-0418">Kinase</keyword>
<dbReference type="OrthoDB" id="586497at2759"/>
<reference evidence="10" key="1">
    <citation type="journal article" date="2022" name="Cell">
        <title>Repeat-based holocentromeres influence genome architecture and karyotype evolution.</title>
        <authorList>
            <person name="Hofstatter P.G."/>
            <person name="Thangavel G."/>
            <person name="Lux T."/>
            <person name="Neumann P."/>
            <person name="Vondrak T."/>
            <person name="Novak P."/>
            <person name="Zhang M."/>
            <person name="Costa L."/>
            <person name="Castellani M."/>
            <person name="Scott A."/>
            <person name="Toegelov H."/>
            <person name="Fuchs J."/>
            <person name="Mata-Sucre Y."/>
            <person name="Dias Y."/>
            <person name="Vanzela A.L.L."/>
            <person name="Huettel B."/>
            <person name="Almeida C.C.S."/>
            <person name="Simkova H."/>
            <person name="Souza G."/>
            <person name="Pedrosa-Harand A."/>
            <person name="Macas J."/>
            <person name="Mayer K.F.X."/>
            <person name="Houben A."/>
            <person name="Marques A."/>
        </authorList>
    </citation>
    <scope>NUCLEOTIDE SEQUENCE</scope>
    <source>
        <strain evidence="10">RhyBre1mFocal</strain>
    </source>
</reference>
<feature type="domain" description="Protein kinase" evidence="9">
    <location>
        <begin position="24"/>
        <end position="282"/>
    </location>
</feature>
<evidence type="ECO:0000256" key="2">
    <source>
        <dbReference type="ARBA" id="ARBA00022527"/>
    </source>
</evidence>
<comment type="caution">
    <text evidence="10">The sequence shown here is derived from an EMBL/GenBank/DDBJ whole genome shotgun (WGS) entry which is preliminary data.</text>
</comment>
<dbReference type="AlphaFoldDB" id="A0A9Q0HT19"/>